<dbReference type="PANTHER" id="PTHR46734:SF1">
    <property type="entry name" value="TELOMERIC REPEAT-BINDING FACTOR 1"/>
    <property type="match status" value="1"/>
</dbReference>
<dbReference type="InterPro" id="IPR001005">
    <property type="entry name" value="SANT/Myb"/>
</dbReference>
<evidence type="ECO:0000259" key="3">
    <source>
        <dbReference type="PROSITE" id="PS51294"/>
    </source>
</evidence>
<feature type="domain" description="HTH myb-type" evidence="3">
    <location>
        <begin position="278"/>
        <end position="338"/>
    </location>
</feature>
<dbReference type="Pfam" id="PF00249">
    <property type="entry name" value="Myb_DNA-binding"/>
    <property type="match status" value="1"/>
</dbReference>
<dbReference type="SUPFAM" id="SSF46689">
    <property type="entry name" value="Homeodomain-like"/>
    <property type="match status" value="1"/>
</dbReference>
<dbReference type="Proteomes" id="UP001149090">
    <property type="component" value="Unassembled WGS sequence"/>
</dbReference>
<dbReference type="EMBL" id="JAPDFW010000110">
    <property type="protein sequence ID" value="KAJ5069015.1"/>
    <property type="molecule type" value="Genomic_DNA"/>
</dbReference>
<dbReference type="AlphaFoldDB" id="A0A9Q0LBQ8"/>
<accession>A0A9Q0LBQ8</accession>
<dbReference type="InterPro" id="IPR017930">
    <property type="entry name" value="Myb_dom"/>
</dbReference>
<dbReference type="PANTHER" id="PTHR46734">
    <property type="entry name" value="TELOMERIC REPEAT-BINDING FACTOR 1 TERF1"/>
    <property type="match status" value="1"/>
</dbReference>
<gene>
    <name evidence="4" type="ORF">M0811_12052</name>
</gene>
<evidence type="ECO:0000259" key="2">
    <source>
        <dbReference type="PROSITE" id="PS50090"/>
    </source>
</evidence>
<name>A0A9Q0LBQ8_ANAIG</name>
<dbReference type="CDD" id="cd11660">
    <property type="entry name" value="SANT_TRF"/>
    <property type="match status" value="1"/>
</dbReference>
<organism evidence="4 5">
    <name type="scientific">Anaeramoeba ignava</name>
    <name type="common">Anaerobic marine amoeba</name>
    <dbReference type="NCBI Taxonomy" id="1746090"/>
    <lineage>
        <taxon>Eukaryota</taxon>
        <taxon>Metamonada</taxon>
        <taxon>Anaeramoebidae</taxon>
        <taxon>Anaeramoeba</taxon>
    </lineage>
</organism>
<dbReference type="InterPro" id="IPR052450">
    <property type="entry name" value="TRBD-Containing_Protein"/>
</dbReference>
<evidence type="ECO:0000256" key="1">
    <source>
        <dbReference type="ARBA" id="ARBA00023242"/>
    </source>
</evidence>
<keyword evidence="1" id="KW-0539">Nucleus</keyword>
<dbReference type="Gene3D" id="1.10.246.220">
    <property type="match status" value="1"/>
</dbReference>
<dbReference type="SMART" id="SM00717">
    <property type="entry name" value="SANT"/>
    <property type="match status" value="1"/>
</dbReference>
<reference evidence="4" key="1">
    <citation type="submission" date="2022-10" db="EMBL/GenBank/DDBJ databases">
        <title>Novel sulphate-reducing endosymbionts in the free-living metamonad Anaeramoeba.</title>
        <authorList>
            <person name="Jerlstrom-Hultqvist J."/>
            <person name="Cepicka I."/>
            <person name="Gallot-Lavallee L."/>
            <person name="Salas-Leiva D."/>
            <person name="Curtis B.A."/>
            <person name="Zahonova K."/>
            <person name="Pipaliya S."/>
            <person name="Dacks J."/>
            <person name="Roger A.J."/>
        </authorList>
    </citation>
    <scope>NUCLEOTIDE SEQUENCE</scope>
    <source>
        <strain evidence="4">BMAN</strain>
    </source>
</reference>
<dbReference type="OrthoDB" id="608866at2759"/>
<keyword evidence="5" id="KW-1185">Reference proteome</keyword>
<dbReference type="PROSITE" id="PS50090">
    <property type="entry name" value="MYB_LIKE"/>
    <property type="match status" value="1"/>
</dbReference>
<evidence type="ECO:0000313" key="5">
    <source>
        <dbReference type="Proteomes" id="UP001149090"/>
    </source>
</evidence>
<feature type="domain" description="Myb-like" evidence="2">
    <location>
        <begin position="278"/>
        <end position="334"/>
    </location>
</feature>
<protein>
    <submittedName>
        <fullName evidence="4">Single myb histone 4</fullName>
    </submittedName>
</protein>
<sequence>MNSISFPLTFFLEFACLNKIDQLVKKIMAKDKKNQFNVLLPEKTKTIYGLYKLLQIKQSNQFIENIVLSMIRKGSNHFKQTLNQFFPKNSNQYQFQFQIEKESYQFLDSIYNTIFMIEKDLNNQEYKLKLVQLLNQRNYTKLLEEFHEYIEKKLKSYDSKRTEFEKENIFTANDLFKLSNLEEIKFQETISAIHPESLSLLIKNNPPIIDPDYITKRQRTRKYKSKTTEKEILKEISNEISNEIQIENPNEIQIENPNEIQIEKINQPIITEDNQNKNSKGKRVFWTDEETRFLIFGVKKYGVGRWSVILSDSSLQFHMKRKPHDLKDKWRNLKKKFRRRDLLEKYQYSEWLESRKQETSEIM</sequence>
<evidence type="ECO:0000313" key="4">
    <source>
        <dbReference type="EMBL" id="KAJ5069015.1"/>
    </source>
</evidence>
<proteinExistence type="predicted"/>
<dbReference type="InterPro" id="IPR009057">
    <property type="entry name" value="Homeodomain-like_sf"/>
</dbReference>
<comment type="caution">
    <text evidence="4">The sequence shown here is derived from an EMBL/GenBank/DDBJ whole genome shotgun (WGS) entry which is preliminary data.</text>
</comment>
<dbReference type="PROSITE" id="PS51294">
    <property type="entry name" value="HTH_MYB"/>
    <property type="match status" value="1"/>
</dbReference>